<dbReference type="InterPro" id="IPR029068">
    <property type="entry name" value="Glyas_Bleomycin-R_OHBP_Dase"/>
</dbReference>
<dbReference type="SUPFAM" id="SSF54593">
    <property type="entry name" value="Glyoxalase/Bleomycin resistance protein/Dihydroxybiphenyl dioxygenase"/>
    <property type="match status" value="1"/>
</dbReference>
<gene>
    <name evidence="2" type="ORF">GT347_26720</name>
</gene>
<keyword evidence="3" id="KW-1185">Reference proteome</keyword>
<dbReference type="PIRSF" id="PIRSF039020">
    <property type="entry name" value="EhpR"/>
    <property type="match status" value="1"/>
</dbReference>
<accession>A0A857JF04</accession>
<organism evidence="2 3">
    <name type="scientific">Xylophilus rhododendri</name>
    <dbReference type="NCBI Taxonomy" id="2697032"/>
    <lineage>
        <taxon>Bacteria</taxon>
        <taxon>Pseudomonadati</taxon>
        <taxon>Pseudomonadota</taxon>
        <taxon>Betaproteobacteria</taxon>
        <taxon>Burkholderiales</taxon>
        <taxon>Xylophilus</taxon>
    </lineage>
</organism>
<dbReference type="RefSeq" id="WP_160555074.1">
    <property type="nucleotide sequence ID" value="NZ_CP047650.1"/>
</dbReference>
<dbReference type="Pfam" id="PF00903">
    <property type="entry name" value="Glyoxalase"/>
    <property type="match status" value="1"/>
</dbReference>
<dbReference type="InterPro" id="IPR004360">
    <property type="entry name" value="Glyas_Fos-R_dOase_dom"/>
</dbReference>
<feature type="domain" description="VOC" evidence="1">
    <location>
        <begin position="1"/>
        <end position="118"/>
    </location>
</feature>
<name>A0A857JF04_9BURK</name>
<dbReference type="PROSITE" id="PS51819">
    <property type="entry name" value="VOC"/>
    <property type="match status" value="1"/>
</dbReference>
<dbReference type="Gene3D" id="3.30.720.110">
    <property type="match status" value="1"/>
</dbReference>
<dbReference type="AlphaFoldDB" id="A0A857JF04"/>
<reference evidence="2 3" key="1">
    <citation type="submission" date="2020-01" db="EMBL/GenBank/DDBJ databases">
        <title>Genome sequencing of strain KACC 21265.</title>
        <authorList>
            <person name="Heo J."/>
            <person name="Kim S.-J."/>
            <person name="Kim J.-S."/>
            <person name="Hong S.-B."/>
            <person name="Kwon S.-W."/>
        </authorList>
    </citation>
    <scope>NUCLEOTIDE SEQUENCE [LARGE SCALE GENOMIC DNA]</scope>
    <source>
        <strain evidence="2 3">KACC 21265</strain>
    </source>
</reference>
<evidence type="ECO:0000259" key="1">
    <source>
        <dbReference type="PROSITE" id="PS51819"/>
    </source>
</evidence>
<dbReference type="Gene3D" id="3.30.720.120">
    <property type="match status" value="1"/>
</dbReference>
<proteinExistence type="predicted"/>
<dbReference type="PANTHER" id="PTHR36503">
    <property type="entry name" value="BLR2520 PROTEIN"/>
    <property type="match status" value="1"/>
</dbReference>
<sequence>MDASFILYVSDLERSSRFYAELLGQQPVPFEATFVMFFQESGARLGLAQRDSIASAGALPSSGFELDFPVSTHGDVDRMHADWVRRGLAIVEPPNHMAFAYTFVAADPDGHRLRFYCRRVSGGY</sequence>
<dbReference type="InterPro" id="IPR037523">
    <property type="entry name" value="VOC_core"/>
</dbReference>
<protein>
    <submittedName>
        <fullName evidence="2">Drug:proton antiporter</fullName>
    </submittedName>
</protein>
<dbReference type="KEGG" id="xyk:GT347_26720"/>
<dbReference type="EMBL" id="CP047650">
    <property type="protein sequence ID" value="QHJ01266.1"/>
    <property type="molecule type" value="Genomic_DNA"/>
</dbReference>
<dbReference type="InterPro" id="IPR026275">
    <property type="entry name" value="Glyoxalase/dOase/EhpR"/>
</dbReference>
<evidence type="ECO:0000313" key="2">
    <source>
        <dbReference type="EMBL" id="QHJ01266.1"/>
    </source>
</evidence>
<dbReference type="Proteomes" id="UP000464787">
    <property type="component" value="Chromosome"/>
</dbReference>
<dbReference type="PANTHER" id="PTHR36503:SF1">
    <property type="entry name" value="BLR2520 PROTEIN"/>
    <property type="match status" value="1"/>
</dbReference>
<evidence type="ECO:0000313" key="3">
    <source>
        <dbReference type="Proteomes" id="UP000464787"/>
    </source>
</evidence>